<evidence type="ECO:0000256" key="3">
    <source>
        <dbReference type="ARBA" id="ARBA00022448"/>
    </source>
</evidence>
<dbReference type="GO" id="GO:0016020">
    <property type="term" value="C:membrane"/>
    <property type="evidence" value="ECO:0007669"/>
    <property type="project" value="UniProtKB-SubCell"/>
</dbReference>
<keyword evidence="5" id="KW-0862">Zinc</keyword>
<gene>
    <name evidence="11" type="ORF">PYW07_015891</name>
</gene>
<evidence type="ECO:0000256" key="6">
    <source>
        <dbReference type="ARBA" id="ARBA00022989"/>
    </source>
</evidence>
<dbReference type="InterPro" id="IPR027469">
    <property type="entry name" value="Cation_efflux_TMD_sf"/>
</dbReference>
<evidence type="ECO:0000259" key="9">
    <source>
        <dbReference type="Pfam" id="PF01545"/>
    </source>
</evidence>
<evidence type="ECO:0000256" key="4">
    <source>
        <dbReference type="ARBA" id="ARBA00022692"/>
    </source>
</evidence>
<dbReference type="PANTHER" id="PTHR45820">
    <property type="entry name" value="FI23527P1"/>
    <property type="match status" value="1"/>
</dbReference>
<dbReference type="Gene3D" id="1.20.1510.10">
    <property type="entry name" value="Cation efflux protein transmembrane domain"/>
    <property type="match status" value="1"/>
</dbReference>
<evidence type="ECO:0000313" key="12">
    <source>
        <dbReference type="Proteomes" id="UP001231518"/>
    </source>
</evidence>
<dbReference type="SUPFAM" id="SSF160240">
    <property type="entry name" value="Cation efflux protein cytoplasmic domain-like"/>
    <property type="match status" value="1"/>
</dbReference>
<comment type="similarity">
    <text evidence="2">Belongs to the cation diffusion facilitator (CDF) transporter (TC 2.A.4) family. SLC30A subfamily.</text>
</comment>
<keyword evidence="7 8" id="KW-0472">Membrane</keyword>
<name>A0AAD8DVN8_MYTSE</name>
<dbReference type="EMBL" id="JARGEI010000010">
    <property type="protein sequence ID" value="KAJ8724933.1"/>
    <property type="molecule type" value="Genomic_DNA"/>
</dbReference>
<dbReference type="InterPro" id="IPR027470">
    <property type="entry name" value="Cation_efflux_CTD"/>
</dbReference>
<dbReference type="InterPro" id="IPR058533">
    <property type="entry name" value="Cation_efflux_TM"/>
</dbReference>
<dbReference type="GO" id="GO:0006882">
    <property type="term" value="P:intracellular zinc ion homeostasis"/>
    <property type="evidence" value="ECO:0007669"/>
    <property type="project" value="TreeGrafter"/>
</dbReference>
<keyword evidence="3" id="KW-0813">Transport</keyword>
<proteinExistence type="inferred from homology"/>
<dbReference type="PANTHER" id="PTHR45820:SF9">
    <property type="entry name" value="FI23527P1"/>
    <property type="match status" value="1"/>
</dbReference>
<reference evidence="11" key="1">
    <citation type="submission" date="2023-03" db="EMBL/GenBank/DDBJ databases">
        <title>Chromosome-level genomes of two armyworms, Mythimna separata and Mythimna loreyi, provide insights into the biosynthesis and reception of sex pheromones.</title>
        <authorList>
            <person name="Zhao H."/>
        </authorList>
    </citation>
    <scope>NUCLEOTIDE SEQUENCE</scope>
    <source>
        <strain evidence="11">BeijingLab</strain>
        <tissue evidence="11">Pupa</tissue>
    </source>
</reference>
<dbReference type="InterPro" id="IPR002524">
    <property type="entry name" value="Cation_efflux"/>
</dbReference>
<feature type="domain" description="Cation efflux protein cytoplasmic" evidence="10">
    <location>
        <begin position="274"/>
        <end position="311"/>
    </location>
</feature>
<keyword evidence="6 8" id="KW-1133">Transmembrane helix</keyword>
<organism evidence="11 12">
    <name type="scientific">Mythimna separata</name>
    <name type="common">Oriental armyworm</name>
    <name type="synonym">Pseudaletia separata</name>
    <dbReference type="NCBI Taxonomy" id="271217"/>
    <lineage>
        <taxon>Eukaryota</taxon>
        <taxon>Metazoa</taxon>
        <taxon>Ecdysozoa</taxon>
        <taxon>Arthropoda</taxon>
        <taxon>Hexapoda</taxon>
        <taxon>Insecta</taxon>
        <taxon>Pterygota</taxon>
        <taxon>Neoptera</taxon>
        <taxon>Endopterygota</taxon>
        <taxon>Lepidoptera</taxon>
        <taxon>Glossata</taxon>
        <taxon>Ditrysia</taxon>
        <taxon>Noctuoidea</taxon>
        <taxon>Noctuidae</taxon>
        <taxon>Noctuinae</taxon>
        <taxon>Hadenini</taxon>
        <taxon>Mythimna</taxon>
    </lineage>
</organism>
<evidence type="ECO:0000313" key="11">
    <source>
        <dbReference type="EMBL" id="KAJ8724933.1"/>
    </source>
</evidence>
<evidence type="ECO:0008006" key="13">
    <source>
        <dbReference type="Google" id="ProtNLM"/>
    </source>
</evidence>
<dbReference type="InterPro" id="IPR036837">
    <property type="entry name" value="Cation_efflux_CTD_sf"/>
</dbReference>
<feature type="transmembrane region" description="Helical" evidence="8">
    <location>
        <begin position="118"/>
        <end position="137"/>
    </location>
</feature>
<dbReference type="AlphaFoldDB" id="A0AAD8DVN8"/>
<protein>
    <recommendedName>
        <fullName evidence="13">Zinc transporter 1</fullName>
    </recommendedName>
</protein>
<evidence type="ECO:0000256" key="2">
    <source>
        <dbReference type="ARBA" id="ARBA00008873"/>
    </source>
</evidence>
<feature type="domain" description="Cation efflux protein transmembrane" evidence="9">
    <location>
        <begin position="46"/>
        <end position="264"/>
    </location>
</feature>
<sequence>MRPRYFDPHSAPGPGFVTPTNFQLCSKGSSMAMKEWLQWLPPPRSLLALLLAVAGFSGRLFASHFTHSPTLLVDTCHSLCRLVGLVTTLISYKYERADEGAGREGRLRNTFGWARIEVVGRLSVHVLFASFALALVVNALQLGVHSSHGQPPRYPKVIVGSAVIGLLLHAINYMLLAGRELSYSRRLSVTEGGGVVLKTGSAEPVLAHAPTDIASSLFVMGAGLTTEWEPMAARIADPALSACAAIVLVIFNYPFMRSAGLVLLQTVPEGLGTCELRAAALKVPGVLAIHELHVWQMHRDRLVATAHVAYGSHEDYLKSSALVCDIFKRHGIGLVTLQPEFSLASMLGTDEEKKALIDFSNQGCSRPCAKDCTAPRCCEPPRLPTVTRI</sequence>
<evidence type="ECO:0000256" key="1">
    <source>
        <dbReference type="ARBA" id="ARBA00004141"/>
    </source>
</evidence>
<dbReference type="SUPFAM" id="SSF161111">
    <property type="entry name" value="Cation efflux protein transmembrane domain-like"/>
    <property type="match status" value="1"/>
</dbReference>
<dbReference type="Pfam" id="PF01545">
    <property type="entry name" value="Cation_efflux"/>
    <property type="match status" value="1"/>
</dbReference>
<dbReference type="Proteomes" id="UP001231518">
    <property type="component" value="Chromosome 7"/>
</dbReference>
<keyword evidence="12" id="KW-1185">Reference proteome</keyword>
<accession>A0AAD8DVN8</accession>
<evidence type="ECO:0000256" key="8">
    <source>
        <dbReference type="SAM" id="Phobius"/>
    </source>
</evidence>
<comment type="caution">
    <text evidence="11">The sequence shown here is derived from an EMBL/GenBank/DDBJ whole genome shotgun (WGS) entry which is preliminary data.</text>
</comment>
<evidence type="ECO:0000256" key="7">
    <source>
        <dbReference type="ARBA" id="ARBA00023136"/>
    </source>
</evidence>
<feature type="transmembrane region" description="Helical" evidence="8">
    <location>
        <begin position="157"/>
        <end position="176"/>
    </location>
</feature>
<dbReference type="Pfam" id="PF16916">
    <property type="entry name" value="ZT_dimer"/>
    <property type="match status" value="1"/>
</dbReference>
<evidence type="ECO:0000256" key="5">
    <source>
        <dbReference type="ARBA" id="ARBA00022833"/>
    </source>
</evidence>
<comment type="subcellular location">
    <subcellularLocation>
        <location evidence="1">Membrane</location>
        <topology evidence="1">Multi-pass membrane protein</topology>
    </subcellularLocation>
</comment>
<dbReference type="GO" id="GO:0010312">
    <property type="term" value="P:detoxification of zinc ion"/>
    <property type="evidence" value="ECO:0007669"/>
    <property type="project" value="TreeGrafter"/>
</dbReference>
<dbReference type="NCBIfam" id="TIGR01297">
    <property type="entry name" value="CDF"/>
    <property type="match status" value="1"/>
</dbReference>
<dbReference type="GO" id="GO:0005385">
    <property type="term" value="F:zinc ion transmembrane transporter activity"/>
    <property type="evidence" value="ECO:0007669"/>
    <property type="project" value="TreeGrafter"/>
</dbReference>
<evidence type="ECO:0000259" key="10">
    <source>
        <dbReference type="Pfam" id="PF16916"/>
    </source>
</evidence>
<keyword evidence="4 8" id="KW-0812">Transmembrane</keyword>